<sequence length="350" mass="40550">MSDDLEPIAPREAIQMYLDARRDDTTENTREGQLYRLRAFATWCDEEGIENLNELNGRDLYAYRIWRREGNYSDHDEELAPTTLRGDLATLRAFLRFCGDIDAVPQEFFDRVPLPSVNGHEVSDTTLDPERAEAILDYLGEYEYASRTHVIFLLLWHTGCRVGALRALDVGDLDLKGDRPNADGPGIHFVHRPDAGTPLKNKSKSQRWNSLSEYVARVLEAYVDDRRIPVLDEYGRDPLITTEHGRMARTTLRTTLYRITRPCWLGKECPHDEDPETCEYQRAERMSKCPSARSPHDVRSGRLTYYRLNETDRGAVSDRMDASNEILDKHYDRRSERQKAEQRRNLLPDT</sequence>
<evidence type="ECO:0000313" key="8">
    <source>
        <dbReference type="EMBL" id="ELY67720.1"/>
    </source>
</evidence>
<dbReference type="OrthoDB" id="198497at2157"/>
<gene>
    <name evidence="8" type="ORF">C489_09176</name>
</gene>
<dbReference type="Gene3D" id="1.10.443.10">
    <property type="entry name" value="Intergrase catalytic core"/>
    <property type="match status" value="1"/>
</dbReference>
<keyword evidence="1" id="KW-0229">DNA integration</keyword>
<dbReference type="InterPro" id="IPR050090">
    <property type="entry name" value="Tyrosine_recombinase_XerCD"/>
</dbReference>
<name>L9Y104_9EURY</name>
<dbReference type="PANTHER" id="PTHR30349">
    <property type="entry name" value="PHAGE INTEGRASE-RELATED"/>
    <property type="match status" value="1"/>
</dbReference>
<evidence type="ECO:0000259" key="6">
    <source>
        <dbReference type="PROSITE" id="PS51898"/>
    </source>
</evidence>
<dbReference type="InterPro" id="IPR011010">
    <property type="entry name" value="DNA_brk_join_enz"/>
</dbReference>
<evidence type="ECO:0000256" key="4">
    <source>
        <dbReference type="PROSITE-ProRule" id="PRU01248"/>
    </source>
</evidence>
<keyword evidence="3" id="KW-0233">DNA recombination</keyword>
<dbReference type="InterPro" id="IPR010998">
    <property type="entry name" value="Integrase_recombinase_N"/>
</dbReference>
<dbReference type="PANTHER" id="PTHR30349:SF41">
    <property type="entry name" value="INTEGRASE_RECOMBINASE PROTEIN MJ0367-RELATED"/>
    <property type="match status" value="1"/>
</dbReference>
<dbReference type="CDD" id="cd00397">
    <property type="entry name" value="DNA_BRE_C"/>
    <property type="match status" value="1"/>
</dbReference>
<reference evidence="8 9" key="1">
    <citation type="journal article" date="2014" name="PLoS Genet.">
        <title>Phylogenetically driven sequencing of extremely halophilic archaea reveals strategies for static and dynamic osmo-response.</title>
        <authorList>
            <person name="Becker E.A."/>
            <person name="Seitzer P.M."/>
            <person name="Tritt A."/>
            <person name="Larsen D."/>
            <person name="Krusor M."/>
            <person name="Yao A.I."/>
            <person name="Wu D."/>
            <person name="Madern D."/>
            <person name="Eisen J.A."/>
            <person name="Darling A.E."/>
            <person name="Facciotti M.T."/>
        </authorList>
    </citation>
    <scope>NUCLEOTIDE SEQUENCE [LARGE SCALE GENOMIC DNA]</scope>
    <source>
        <strain evidence="8 9">JCM 10478</strain>
    </source>
</reference>
<evidence type="ECO:0000256" key="5">
    <source>
        <dbReference type="SAM" id="MobiDB-lite"/>
    </source>
</evidence>
<dbReference type="RefSeq" id="WP_006430901.1">
    <property type="nucleotide sequence ID" value="NZ_AOID01000027.1"/>
</dbReference>
<dbReference type="STRING" id="1227496.C489_09176"/>
<dbReference type="InterPro" id="IPR013762">
    <property type="entry name" value="Integrase-like_cat_sf"/>
</dbReference>
<evidence type="ECO:0000313" key="9">
    <source>
        <dbReference type="Proteomes" id="UP000011632"/>
    </source>
</evidence>
<comment type="caution">
    <text evidence="8">The sequence shown here is derived from an EMBL/GenBank/DDBJ whole genome shotgun (WGS) entry which is preliminary data.</text>
</comment>
<dbReference type="GO" id="GO:0015074">
    <property type="term" value="P:DNA integration"/>
    <property type="evidence" value="ECO:0007669"/>
    <property type="project" value="UniProtKB-KW"/>
</dbReference>
<evidence type="ECO:0000256" key="2">
    <source>
        <dbReference type="ARBA" id="ARBA00023125"/>
    </source>
</evidence>
<dbReference type="EMBL" id="AOID01000027">
    <property type="protein sequence ID" value="ELY67720.1"/>
    <property type="molecule type" value="Genomic_DNA"/>
</dbReference>
<dbReference type="GO" id="GO:0003677">
    <property type="term" value="F:DNA binding"/>
    <property type="evidence" value="ECO:0007669"/>
    <property type="project" value="UniProtKB-UniRule"/>
</dbReference>
<proteinExistence type="predicted"/>
<evidence type="ECO:0000256" key="1">
    <source>
        <dbReference type="ARBA" id="ARBA00022908"/>
    </source>
</evidence>
<dbReference type="PROSITE" id="PS51898">
    <property type="entry name" value="TYR_RECOMBINASE"/>
    <property type="match status" value="1"/>
</dbReference>
<organism evidence="8 9">
    <name type="scientific">Natrinema versiforme JCM 10478</name>
    <dbReference type="NCBI Taxonomy" id="1227496"/>
    <lineage>
        <taxon>Archaea</taxon>
        <taxon>Methanobacteriati</taxon>
        <taxon>Methanobacteriota</taxon>
        <taxon>Stenosarchaea group</taxon>
        <taxon>Halobacteria</taxon>
        <taxon>Halobacteriales</taxon>
        <taxon>Natrialbaceae</taxon>
        <taxon>Natrinema</taxon>
    </lineage>
</organism>
<dbReference type="Gene3D" id="1.10.150.130">
    <property type="match status" value="1"/>
</dbReference>
<keyword evidence="9" id="KW-1185">Reference proteome</keyword>
<dbReference type="InterPro" id="IPR044068">
    <property type="entry name" value="CB"/>
</dbReference>
<feature type="domain" description="Tyr recombinase" evidence="6">
    <location>
        <begin position="122"/>
        <end position="344"/>
    </location>
</feature>
<dbReference type="PROSITE" id="PS51900">
    <property type="entry name" value="CB"/>
    <property type="match status" value="1"/>
</dbReference>
<dbReference type="InterPro" id="IPR002104">
    <property type="entry name" value="Integrase_catalytic"/>
</dbReference>
<evidence type="ECO:0000259" key="7">
    <source>
        <dbReference type="PROSITE" id="PS51900"/>
    </source>
</evidence>
<dbReference type="Proteomes" id="UP000011632">
    <property type="component" value="Unassembled WGS sequence"/>
</dbReference>
<evidence type="ECO:0000256" key="3">
    <source>
        <dbReference type="ARBA" id="ARBA00023172"/>
    </source>
</evidence>
<dbReference type="AlphaFoldDB" id="L9Y104"/>
<accession>L9Y104</accession>
<dbReference type="PATRIC" id="fig|1227496.3.peg.1848"/>
<keyword evidence="2 4" id="KW-0238">DNA-binding</keyword>
<feature type="region of interest" description="Disordered" evidence="5">
    <location>
        <begin position="316"/>
        <end position="350"/>
    </location>
</feature>
<dbReference type="GO" id="GO:0006310">
    <property type="term" value="P:DNA recombination"/>
    <property type="evidence" value="ECO:0007669"/>
    <property type="project" value="UniProtKB-KW"/>
</dbReference>
<protein>
    <submittedName>
        <fullName evidence="8">Integrase-like protein</fullName>
    </submittedName>
</protein>
<feature type="domain" description="Core-binding (CB)" evidence="7">
    <location>
        <begin position="8"/>
        <end position="99"/>
    </location>
</feature>
<dbReference type="SUPFAM" id="SSF56349">
    <property type="entry name" value="DNA breaking-rejoining enzymes"/>
    <property type="match status" value="1"/>
</dbReference>